<comment type="similarity">
    <text evidence="1">Belongs to the stealth family.</text>
</comment>
<dbReference type="PANTHER" id="PTHR24045:SF0">
    <property type="entry name" value="N-ACETYLGLUCOSAMINE-1-PHOSPHOTRANSFERASE SUBUNITS ALPHA_BETA"/>
    <property type="match status" value="1"/>
</dbReference>
<name>A0A1M7TMN2_9BACT</name>
<evidence type="ECO:0000256" key="1">
    <source>
        <dbReference type="ARBA" id="ARBA00007583"/>
    </source>
</evidence>
<evidence type="ECO:0000256" key="3">
    <source>
        <dbReference type="ARBA" id="ARBA00023169"/>
    </source>
</evidence>
<evidence type="ECO:0000313" key="6">
    <source>
        <dbReference type="EMBL" id="SHN72021.1"/>
    </source>
</evidence>
<evidence type="ECO:0000259" key="4">
    <source>
        <dbReference type="Pfam" id="PF11380"/>
    </source>
</evidence>
<feature type="domain" description="Stealth protein CR1 conserved region 1" evidence="5">
    <location>
        <begin position="53"/>
        <end position="78"/>
    </location>
</feature>
<organism evidence="6 7">
    <name type="scientific">Desulfovibrio litoralis DSM 11393</name>
    <dbReference type="NCBI Taxonomy" id="1121455"/>
    <lineage>
        <taxon>Bacteria</taxon>
        <taxon>Pseudomonadati</taxon>
        <taxon>Thermodesulfobacteriota</taxon>
        <taxon>Desulfovibrionia</taxon>
        <taxon>Desulfovibrionales</taxon>
        <taxon>Desulfovibrionaceae</taxon>
        <taxon>Desulfovibrio</taxon>
    </lineage>
</organism>
<evidence type="ECO:0000256" key="2">
    <source>
        <dbReference type="ARBA" id="ARBA00022679"/>
    </source>
</evidence>
<dbReference type="STRING" id="1121455.SAMN02745728_02270"/>
<dbReference type="RefSeq" id="WP_072697942.1">
    <property type="nucleotide sequence ID" value="NZ_FRDI01000016.1"/>
</dbReference>
<dbReference type="Proteomes" id="UP000186469">
    <property type="component" value="Unassembled WGS sequence"/>
</dbReference>
<keyword evidence="2" id="KW-0808">Transferase</keyword>
<dbReference type="EMBL" id="FRDI01000016">
    <property type="protein sequence ID" value="SHN72021.1"/>
    <property type="molecule type" value="Genomic_DNA"/>
</dbReference>
<accession>A0A1M7TMN2</accession>
<protein>
    <submittedName>
        <fullName evidence="6">Stealth protein CR1, conserved region 1</fullName>
    </submittedName>
</protein>
<feature type="domain" description="Stealth protein CR2 conserved region 2" evidence="4">
    <location>
        <begin position="92"/>
        <end position="195"/>
    </location>
</feature>
<keyword evidence="7" id="KW-1185">Reference proteome</keyword>
<evidence type="ECO:0000313" key="7">
    <source>
        <dbReference type="Proteomes" id="UP000186469"/>
    </source>
</evidence>
<dbReference type="GO" id="GO:0000271">
    <property type="term" value="P:polysaccharide biosynthetic process"/>
    <property type="evidence" value="ECO:0007669"/>
    <property type="project" value="UniProtKB-KW"/>
</dbReference>
<sequence>MEYKTKASFFRRFYSALCDELIELHPATGGCGSCLEKMLTIDERIQKKLEIKFPIDVVYTWVDGGDPLHAEKRNSFLPKQNNIHPNGLENARFRDNEELRYSLRALETFAPWVRKIILVTDAQIPNWLNTLNGKIQIVDHKDFIPHEYLPTFNSHVIEAFLHKIPELAEHYIYLNDDVFLARQTTKASFFSSNGLPFGFVDWRARRLSGYKFTKTPHAQSYFNTLKFFEQKHVETNPKFITAHGPYPATKTNAKATFEFFDKEIISFLNNKFRTTEELAFYSHAMPLWLYSQKKIIPCDEKYYYVQTRRRDRLAYYKAILNSKKDNVAPLFFCINDVGNSKKIAKYQKDLHKVLTAYFPQPSTYEK</sequence>
<gene>
    <name evidence="6" type="ORF">SAMN02745728_02270</name>
</gene>
<evidence type="ECO:0000259" key="5">
    <source>
        <dbReference type="Pfam" id="PF17101"/>
    </source>
</evidence>
<reference evidence="6 7" key="1">
    <citation type="submission" date="2016-12" db="EMBL/GenBank/DDBJ databases">
        <authorList>
            <person name="Song W.-J."/>
            <person name="Kurnit D.M."/>
        </authorList>
    </citation>
    <scope>NUCLEOTIDE SEQUENCE [LARGE SCALE GENOMIC DNA]</scope>
    <source>
        <strain evidence="6 7">DSM 11393</strain>
    </source>
</reference>
<dbReference type="GO" id="GO:0016772">
    <property type="term" value="F:transferase activity, transferring phosphorus-containing groups"/>
    <property type="evidence" value="ECO:0007669"/>
    <property type="project" value="InterPro"/>
</dbReference>
<dbReference type="InterPro" id="IPR047141">
    <property type="entry name" value="Stealth"/>
</dbReference>
<dbReference type="Pfam" id="PF17101">
    <property type="entry name" value="Stealth_CR1"/>
    <property type="match status" value="1"/>
</dbReference>
<dbReference type="PANTHER" id="PTHR24045">
    <property type="match status" value="1"/>
</dbReference>
<keyword evidence="3" id="KW-0270">Exopolysaccharide synthesis</keyword>
<dbReference type="Pfam" id="PF11380">
    <property type="entry name" value="Stealth_CR2"/>
    <property type="match status" value="1"/>
</dbReference>
<dbReference type="OrthoDB" id="9776077at2"/>
<dbReference type="InterPro" id="IPR031358">
    <property type="entry name" value="Stealth_CR1"/>
</dbReference>
<dbReference type="InterPro" id="IPR021520">
    <property type="entry name" value="Stealth_CR2"/>
</dbReference>
<proteinExistence type="inferred from homology"/>
<dbReference type="AlphaFoldDB" id="A0A1M7TMN2"/>